<evidence type="ECO:0000256" key="1">
    <source>
        <dbReference type="SAM" id="MobiDB-lite"/>
    </source>
</evidence>
<organism evidence="3 4">
    <name type="scientific">Paenibacillus chitinolyticus</name>
    <dbReference type="NCBI Taxonomy" id="79263"/>
    <lineage>
        <taxon>Bacteria</taxon>
        <taxon>Bacillati</taxon>
        <taxon>Bacillota</taxon>
        <taxon>Bacilli</taxon>
        <taxon>Bacillales</taxon>
        <taxon>Paenibacillaceae</taxon>
        <taxon>Paenibacillus</taxon>
    </lineage>
</organism>
<evidence type="ECO:0000313" key="4">
    <source>
        <dbReference type="Proteomes" id="UP000288943"/>
    </source>
</evidence>
<evidence type="ECO:0000313" key="3">
    <source>
        <dbReference type="EMBL" id="QAV18525.1"/>
    </source>
</evidence>
<sequence>MEKDKRNKLPKLLVTLTAAVAISSAGWSGPFTGKASAGAAGIFVSPKVYFTVEDVSLAKGTGKSSLHFTLLLHNEGSGTVDLNAFAVSVNAPDGSRYTPKLSGTSSARVWPDSTGRYIYTAEVSSQASLDTLKLSLNRWASDGISKGADIGSLPLAADAAPAPDKPVRVQLNEADASLPEDAVLTIRAKDSIRWNRDSGQELYTHLTVVNQGSAALKWNDNVQLSVQDAKGRTYTAAVVSGADILLEPQEPAVLTVKTSAAGSTSPGTDLKLVLGAKNSGGAFTIGTVPVPGETTAMGVGDAIPYVYGDGLELTYRSAVVNAKTDGTTVQTVVEFRNTAKEYVRLPDLSAVYQFGSRATVDGVIDAKPSSAFLAPGESASYRYTASLPAGVSKDAIELLLLAKESLAETAAESGGGSTGSAAASGTPGTSASGAKASASSAGTAAGGAASSAAKATASADSSSAAAASSGSGKTTAAGSTGYVPAASLSLAKAESGKGGDYAAAQTYTLGEKLPLPNGALEAGLGVSLVEFHKHENEEYGYQTAVAKYKFTNTSGKTLDLPQLGMELTTPDGLVYAGTRQSSAAASILPGTSAVVSYSYMVPPSDKTETLAMTVTDANKMSLGSYRVAFQAEAENGSVSFYPFEVAFNDSTVGWTYSTKTDAQYTYKLILDMTITRKEQVIVDSNFSKMEIELLDPDNRSLASQTVPFLGTGRLVSGKQTFFFNDVKSEQFSSGAHFNIYEVIETPNGPVRRLIKTIQG</sequence>
<dbReference type="GeneID" id="95375714"/>
<gene>
    <name evidence="2" type="ORF">M5X16_00260</name>
    <name evidence="3" type="ORF">PC41400_12920</name>
</gene>
<reference evidence="2 5" key="2">
    <citation type="submission" date="2022-05" db="EMBL/GenBank/DDBJ databases">
        <title>Genome Sequencing of Bee-Associated Microbes.</title>
        <authorList>
            <person name="Dunlap C."/>
        </authorList>
    </citation>
    <scope>NUCLEOTIDE SEQUENCE [LARGE SCALE GENOMIC DNA]</scope>
    <source>
        <strain evidence="2 5">NRRL B-23120</strain>
    </source>
</reference>
<dbReference type="AlphaFoldDB" id="A0A410WVW2"/>
<feature type="compositionally biased region" description="Low complexity" evidence="1">
    <location>
        <begin position="419"/>
        <end position="437"/>
    </location>
</feature>
<dbReference type="KEGG" id="pchi:PC41400_12920"/>
<feature type="region of interest" description="Disordered" evidence="1">
    <location>
        <begin position="411"/>
        <end position="437"/>
    </location>
</feature>
<accession>A0A410WVW2</accession>
<dbReference type="Proteomes" id="UP001527202">
    <property type="component" value="Unassembled WGS sequence"/>
</dbReference>
<name>A0A410WVW2_9BACL</name>
<dbReference type="EMBL" id="JAMDMJ010000001">
    <property type="protein sequence ID" value="MCY9594211.1"/>
    <property type="molecule type" value="Genomic_DNA"/>
</dbReference>
<reference evidence="3 4" key="1">
    <citation type="submission" date="2018-01" db="EMBL/GenBank/DDBJ databases">
        <title>The whole genome sequencing and assembly of Paenibacillus chitinolyticus KCCM 41400 strain.</title>
        <authorList>
            <person name="Kim J.-Y."/>
            <person name="Park M.-K."/>
            <person name="Lee Y.-J."/>
            <person name="Yi H."/>
            <person name="Bahn Y.-S."/>
            <person name="Kim J.F."/>
            <person name="Lee D.-W."/>
        </authorList>
    </citation>
    <scope>NUCLEOTIDE SEQUENCE [LARGE SCALE GENOMIC DNA]</scope>
    <source>
        <strain evidence="3 4">KCCM 41400</strain>
    </source>
</reference>
<dbReference type="Proteomes" id="UP000288943">
    <property type="component" value="Chromosome"/>
</dbReference>
<dbReference type="OrthoDB" id="2545931at2"/>
<evidence type="ECO:0000313" key="5">
    <source>
        <dbReference type="Proteomes" id="UP001527202"/>
    </source>
</evidence>
<dbReference type="EMBL" id="CP026520">
    <property type="protein sequence ID" value="QAV18525.1"/>
    <property type="molecule type" value="Genomic_DNA"/>
</dbReference>
<keyword evidence="5" id="KW-1185">Reference proteome</keyword>
<proteinExistence type="predicted"/>
<protein>
    <submittedName>
        <fullName evidence="3">Uncharacterized protein</fullName>
    </submittedName>
</protein>
<dbReference type="RefSeq" id="WP_042228162.1">
    <property type="nucleotide sequence ID" value="NZ_CP026520.1"/>
</dbReference>
<evidence type="ECO:0000313" key="2">
    <source>
        <dbReference type="EMBL" id="MCY9594211.1"/>
    </source>
</evidence>